<evidence type="ECO:0000256" key="2">
    <source>
        <dbReference type="ARBA" id="ARBA00007783"/>
    </source>
</evidence>
<evidence type="ECO:0000256" key="10">
    <source>
        <dbReference type="SAM" id="MobiDB-lite"/>
    </source>
</evidence>
<dbReference type="EMBL" id="JBHSIT010000004">
    <property type="protein sequence ID" value="MFC4908904.1"/>
    <property type="molecule type" value="Genomic_DNA"/>
</dbReference>
<sequence length="317" mass="34663">MSQHAVSHPRIRTAPAPPPPAPRTPADDEDDLPPHELAAKYGLGVSGARPSLAAYTKQVWSRRHFITAYATARLTSMYASAKLGQLWQVMTPLLNAGVYYLIFGVLMGTRHTVTNFVPYLCTGVFVYSFTQGTVLAGTRAVQGNLSLIRALHFPRACLPIALTLNQLQQTLFSTGVLAAIVLAFGEPLTPRWLLIAPVLLAQALFNMGLALAMARVGAKYTDAAQLVPFVTRTWLYFSGVFYNLTTLTEHAPAWAGTLLEANPAHVYIALMRYSLMRSVPSASLPPHVWALAFAWALVIGIGGYVYFWKAEEEYGRG</sequence>
<evidence type="ECO:0000313" key="13">
    <source>
        <dbReference type="Proteomes" id="UP001595872"/>
    </source>
</evidence>
<keyword evidence="4 9" id="KW-1003">Cell membrane</keyword>
<gene>
    <name evidence="12" type="ORF">ACFPCY_16390</name>
</gene>
<feature type="domain" description="ABC transmembrane type-2" evidence="11">
    <location>
        <begin position="83"/>
        <end position="310"/>
    </location>
</feature>
<evidence type="ECO:0000256" key="6">
    <source>
        <dbReference type="ARBA" id="ARBA00022692"/>
    </source>
</evidence>
<dbReference type="InterPro" id="IPR013525">
    <property type="entry name" value="ABC2_TM"/>
</dbReference>
<comment type="similarity">
    <text evidence="2 9">Belongs to the ABC-2 integral membrane protein family.</text>
</comment>
<evidence type="ECO:0000256" key="5">
    <source>
        <dbReference type="ARBA" id="ARBA00022519"/>
    </source>
</evidence>
<evidence type="ECO:0000256" key="4">
    <source>
        <dbReference type="ARBA" id="ARBA00022475"/>
    </source>
</evidence>
<feature type="transmembrane region" description="Helical" evidence="9">
    <location>
        <begin position="157"/>
        <end position="185"/>
    </location>
</feature>
<evidence type="ECO:0000256" key="1">
    <source>
        <dbReference type="ARBA" id="ARBA00004429"/>
    </source>
</evidence>
<organism evidence="12 13">
    <name type="scientific">Actinomadura gamaensis</name>
    <dbReference type="NCBI Taxonomy" id="1763541"/>
    <lineage>
        <taxon>Bacteria</taxon>
        <taxon>Bacillati</taxon>
        <taxon>Actinomycetota</taxon>
        <taxon>Actinomycetes</taxon>
        <taxon>Streptosporangiales</taxon>
        <taxon>Thermomonosporaceae</taxon>
        <taxon>Actinomadura</taxon>
    </lineage>
</organism>
<dbReference type="RefSeq" id="WP_378255960.1">
    <property type="nucleotide sequence ID" value="NZ_JBHSIT010000004.1"/>
</dbReference>
<dbReference type="PROSITE" id="PS51012">
    <property type="entry name" value="ABC_TM2"/>
    <property type="match status" value="1"/>
</dbReference>
<comment type="subcellular location">
    <subcellularLocation>
        <location evidence="1">Cell inner membrane</location>
        <topology evidence="1">Multi-pass membrane protein</topology>
    </subcellularLocation>
    <subcellularLocation>
        <location evidence="9">Cell membrane</location>
        <topology evidence="9">Multi-pass membrane protein</topology>
    </subcellularLocation>
</comment>
<evidence type="ECO:0000256" key="9">
    <source>
        <dbReference type="RuleBase" id="RU361157"/>
    </source>
</evidence>
<feature type="transmembrane region" description="Helical" evidence="9">
    <location>
        <begin position="288"/>
        <end position="307"/>
    </location>
</feature>
<feature type="region of interest" description="Disordered" evidence="10">
    <location>
        <begin position="1"/>
        <end position="33"/>
    </location>
</feature>
<dbReference type="InterPro" id="IPR047817">
    <property type="entry name" value="ABC2_TM_bact-type"/>
</dbReference>
<evidence type="ECO:0000256" key="7">
    <source>
        <dbReference type="ARBA" id="ARBA00022989"/>
    </source>
</evidence>
<evidence type="ECO:0000256" key="8">
    <source>
        <dbReference type="ARBA" id="ARBA00023136"/>
    </source>
</evidence>
<dbReference type="Proteomes" id="UP001595872">
    <property type="component" value="Unassembled WGS sequence"/>
</dbReference>
<comment type="caution">
    <text evidence="12">The sequence shown here is derived from an EMBL/GenBank/DDBJ whole genome shotgun (WGS) entry which is preliminary data.</text>
</comment>
<accession>A0ABV9TY35</accession>
<keyword evidence="5" id="KW-0997">Cell inner membrane</keyword>
<protein>
    <recommendedName>
        <fullName evidence="9">Transport permease protein</fullName>
    </recommendedName>
</protein>
<evidence type="ECO:0000313" key="12">
    <source>
        <dbReference type="EMBL" id="MFC4908904.1"/>
    </source>
</evidence>
<keyword evidence="6 9" id="KW-0812">Transmembrane</keyword>
<proteinExistence type="inferred from homology"/>
<dbReference type="PANTHER" id="PTHR30413">
    <property type="entry name" value="INNER MEMBRANE TRANSPORT PERMEASE"/>
    <property type="match status" value="1"/>
</dbReference>
<evidence type="ECO:0000259" key="11">
    <source>
        <dbReference type="PROSITE" id="PS51012"/>
    </source>
</evidence>
<dbReference type="PANTHER" id="PTHR30413:SF8">
    <property type="entry name" value="TRANSPORT PERMEASE PROTEIN"/>
    <property type="match status" value="1"/>
</dbReference>
<keyword evidence="3 9" id="KW-0813">Transport</keyword>
<keyword evidence="7 9" id="KW-1133">Transmembrane helix</keyword>
<feature type="transmembrane region" description="Helical" evidence="9">
    <location>
        <begin position="116"/>
        <end position="136"/>
    </location>
</feature>
<evidence type="ECO:0000256" key="3">
    <source>
        <dbReference type="ARBA" id="ARBA00022448"/>
    </source>
</evidence>
<feature type="transmembrane region" description="Helical" evidence="9">
    <location>
        <begin position="191"/>
        <end position="214"/>
    </location>
</feature>
<comment type="caution">
    <text evidence="9">Lacks conserved residue(s) required for the propagation of feature annotation.</text>
</comment>
<dbReference type="Pfam" id="PF01061">
    <property type="entry name" value="ABC2_membrane"/>
    <property type="match status" value="1"/>
</dbReference>
<name>A0ABV9TY35_9ACTN</name>
<feature type="transmembrane region" description="Helical" evidence="9">
    <location>
        <begin position="86"/>
        <end position="110"/>
    </location>
</feature>
<keyword evidence="8 9" id="KW-0472">Membrane</keyword>
<reference evidence="13" key="1">
    <citation type="journal article" date="2019" name="Int. J. Syst. Evol. Microbiol.">
        <title>The Global Catalogue of Microorganisms (GCM) 10K type strain sequencing project: providing services to taxonomists for standard genome sequencing and annotation.</title>
        <authorList>
            <consortium name="The Broad Institute Genomics Platform"/>
            <consortium name="The Broad Institute Genome Sequencing Center for Infectious Disease"/>
            <person name="Wu L."/>
            <person name="Ma J."/>
        </authorList>
    </citation>
    <scope>NUCLEOTIDE SEQUENCE [LARGE SCALE GENOMIC DNA]</scope>
    <source>
        <strain evidence="13">KLKA75</strain>
    </source>
</reference>
<keyword evidence="13" id="KW-1185">Reference proteome</keyword>